<evidence type="ECO:0000313" key="1">
    <source>
        <dbReference type="EMBL" id="MBK1868030.1"/>
    </source>
</evidence>
<organism evidence="1 2">
    <name type="scientific">Taklimakanibacter albus</name>
    <dbReference type="NCBI Taxonomy" id="2800327"/>
    <lineage>
        <taxon>Bacteria</taxon>
        <taxon>Pseudomonadati</taxon>
        <taxon>Pseudomonadota</taxon>
        <taxon>Alphaproteobacteria</taxon>
        <taxon>Hyphomicrobiales</taxon>
        <taxon>Aestuariivirgaceae</taxon>
        <taxon>Taklimakanibacter</taxon>
    </lineage>
</organism>
<proteinExistence type="predicted"/>
<evidence type="ECO:0000313" key="2">
    <source>
        <dbReference type="Proteomes" id="UP000616151"/>
    </source>
</evidence>
<comment type="caution">
    <text evidence="1">The sequence shown here is derived from an EMBL/GenBank/DDBJ whole genome shotgun (WGS) entry which is preliminary data.</text>
</comment>
<reference evidence="1" key="1">
    <citation type="submission" date="2021-01" db="EMBL/GenBank/DDBJ databases">
        <authorList>
            <person name="Sun Q."/>
        </authorList>
    </citation>
    <scope>NUCLEOTIDE SEQUENCE</scope>
    <source>
        <strain evidence="1">YIM B02566</strain>
    </source>
</reference>
<keyword evidence="2" id="KW-1185">Reference proteome</keyword>
<protein>
    <submittedName>
        <fullName evidence="1">Copper chaperone PCu(A)C</fullName>
    </submittedName>
</protein>
<accession>A0ACC5R5Z0</accession>
<name>A0ACC5R5Z0_9HYPH</name>
<dbReference type="Proteomes" id="UP000616151">
    <property type="component" value="Unassembled WGS sequence"/>
</dbReference>
<sequence>MLTRRVFLTFIAMAATASKALAHSFKIGEIAIGHVWGLPSETRETQVFVPLSNRGKETDALVAARSTVCSMIELRQNNRYDDPALTSVVADPGKPVAMRKGARHLRLIGLTKPLKVGDRFDMILDFEKAGEITVEVIVEDGSGH</sequence>
<gene>
    <name evidence="1" type="ORF">JHL16_16855</name>
</gene>
<dbReference type="EMBL" id="JAENHL010000007">
    <property type="protein sequence ID" value="MBK1868030.1"/>
    <property type="molecule type" value="Genomic_DNA"/>
</dbReference>